<protein>
    <submittedName>
        <fullName evidence="2">Uncharacterized protein</fullName>
    </submittedName>
</protein>
<feature type="compositionally biased region" description="Basic and acidic residues" evidence="1">
    <location>
        <begin position="214"/>
        <end position="227"/>
    </location>
</feature>
<feature type="compositionally biased region" description="Low complexity" evidence="1">
    <location>
        <begin position="31"/>
        <end position="42"/>
    </location>
</feature>
<sequence>MISPYHQSTSCTPPPLEVSASSLTHSDLAVRSSRLPPDSLPSNDTTNTPKNDSNPHNQPNHISDQEWEIRTGRAIHVIQETLPDFFEVGLVTSVNKVTGLPQRPHSVSPIPIHIPIPIPLPSAAAEFLEGHMVREDEEPIYSDDVRLSYTPPVVLPPPLPRTFHIDGLQMYVASSSFIRHTMAALYTDLKVQNVKMTIDTPTPSRSPAPPAPLNEKRGEGEVGAGRREKSVILRQVVTGLARG</sequence>
<feature type="region of interest" description="Disordered" evidence="1">
    <location>
        <begin position="1"/>
        <end position="62"/>
    </location>
</feature>
<accession>A0A8H7XND5</accession>
<feature type="compositionally biased region" description="Polar residues" evidence="1">
    <location>
        <begin position="1"/>
        <end position="11"/>
    </location>
</feature>
<reference evidence="2" key="1">
    <citation type="submission" date="2021-02" db="EMBL/GenBank/DDBJ databases">
        <title>Psilocybe cubensis genome.</title>
        <authorList>
            <person name="Mckernan K.J."/>
            <person name="Crawford S."/>
            <person name="Trippe A."/>
            <person name="Kane L.T."/>
            <person name="Mclaughlin S."/>
        </authorList>
    </citation>
    <scope>NUCLEOTIDE SEQUENCE [LARGE SCALE GENOMIC DNA]</scope>
    <source>
        <strain evidence="2">MGC-MH-2018</strain>
    </source>
</reference>
<organism evidence="2">
    <name type="scientific">Psilocybe cubensis</name>
    <name type="common">Psychedelic mushroom</name>
    <name type="synonym">Stropharia cubensis</name>
    <dbReference type="NCBI Taxonomy" id="181762"/>
    <lineage>
        <taxon>Eukaryota</taxon>
        <taxon>Fungi</taxon>
        <taxon>Dikarya</taxon>
        <taxon>Basidiomycota</taxon>
        <taxon>Agaricomycotina</taxon>
        <taxon>Agaricomycetes</taxon>
        <taxon>Agaricomycetidae</taxon>
        <taxon>Agaricales</taxon>
        <taxon>Agaricineae</taxon>
        <taxon>Strophariaceae</taxon>
        <taxon>Psilocybe</taxon>
    </lineage>
</organism>
<proteinExistence type="predicted"/>
<name>A0A8H7XND5_PSICU</name>
<dbReference type="AlphaFoldDB" id="A0A8H7XND5"/>
<gene>
    <name evidence="2" type="ORF">JR316_012134</name>
</gene>
<feature type="compositionally biased region" description="Polar residues" evidence="1">
    <location>
        <begin position="43"/>
        <end position="62"/>
    </location>
</feature>
<dbReference type="EMBL" id="JAFIQS010000017">
    <property type="protein sequence ID" value="KAG5162750.1"/>
    <property type="molecule type" value="Genomic_DNA"/>
</dbReference>
<feature type="region of interest" description="Disordered" evidence="1">
    <location>
        <begin position="198"/>
        <end position="227"/>
    </location>
</feature>
<comment type="caution">
    <text evidence="2">The sequence shown here is derived from an EMBL/GenBank/DDBJ whole genome shotgun (WGS) entry which is preliminary data.</text>
</comment>
<evidence type="ECO:0000313" key="2">
    <source>
        <dbReference type="EMBL" id="KAG5162750.1"/>
    </source>
</evidence>
<evidence type="ECO:0000256" key="1">
    <source>
        <dbReference type="SAM" id="MobiDB-lite"/>
    </source>
</evidence>